<reference evidence="1" key="1">
    <citation type="journal article" date="2015" name="Nature">
        <title>Complex archaea that bridge the gap between prokaryotes and eukaryotes.</title>
        <authorList>
            <person name="Spang A."/>
            <person name="Saw J.H."/>
            <person name="Jorgensen S.L."/>
            <person name="Zaremba-Niedzwiedzka K."/>
            <person name="Martijn J."/>
            <person name="Lind A.E."/>
            <person name="van Eijk R."/>
            <person name="Schleper C."/>
            <person name="Guy L."/>
            <person name="Ettema T.J."/>
        </authorList>
    </citation>
    <scope>NUCLEOTIDE SEQUENCE</scope>
</reference>
<gene>
    <name evidence="1" type="ORF">LCGC14_0845850</name>
</gene>
<name>A0A0F9PGM9_9ZZZZ</name>
<organism evidence="1">
    <name type="scientific">marine sediment metagenome</name>
    <dbReference type="NCBI Taxonomy" id="412755"/>
    <lineage>
        <taxon>unclassified sequences</taxon>
        <taxon>metagenomes</taxon>
        <taxon>ecological metagenomes</taxon>
    </lineage>
</organism>
<dbReference type="AlphaFoldDB" id="A0A0F9PGM9"/>
<protein>
    <submittedName>
        <fullName evidence="1">Uncharacterized protein</fullName>
    </submittedName>
</protein>
<accession>A0A0F9PGM9</accession>
<proteinExistence type="predicted"/>
<evidence type="ECO:0000313" key="1">
    <source>
        <dbReference type="EMBL" id="KKN29279.1"/>
    </source>
</evidence>
<sequence>MTTKCRYCDNPATRIVTWRVGFKRHLQKHYLCDGTTGKACDFKAGHLTETRIKV</sequence>
<comment type="caution">
    <text evidence="1">The sequence shown here is derived from an EMBL/GenBank/DDBJ whole genome shotgun (WGS) entry which is preliminary data.</text>
</comment>
<dbReference type="EMBL" id="LAZR01002498">
    <property type="protein sequence ID" value="KKN29279.1"/>
    <property type="molecule type" value="Genomic_DNA"/>
</dbReference>